<proteinExistence type="predicted"/>
<dbReference type="Pfam" id="PF04564">
    <property type="entry name" value="U-box"/>
    <property type="match status" value="1"/>
</dbReference>
<evidence type="ECO:0000313" key="3">
    <source>
        <dbReference type="EMBL" id="CAF1085780.1"/>
    </source>
</evidence>
<dbReference type="AlphaFoldDB" id="A0A815C2C9"/>
<keyword evidence="5" id="KW-1185">Reference proteome</keyword>
<dbReference type="Proteomes" id="UP000663870">
    <property type="component" value="Unassembled WGS sequence"/>
</dbReference>
<dbReference type="PANTHER" id="PTHR46573">
    <property type="entry name" value="WD REPEAT, SAM AND U-BOX DOMAIN-CONTAINING PROTEIN 1"/>
    <property type="match status" value="1"/>
</dbReference>
<protein>
    <recommendedName>
        <fullName evidence="2">U-box domain-containing protein</fullName>
    </recommendedName>
</protein>
<dbReference type="GO" id="GO:0004842">
    <property type="term" value="F:ubiquitin-protein transferase activity"/>
    <property type="evidence" value="ECO:0007669"/>
    <property type="project" value="InterPro"/>
</dbReference>
<reference evidence="4" key="1">
    <citation type="submission" date="2021-02" db="EMBL/GenBank/DDBJ databases">
        <authorList>
            <person name="Nowell W R."/>
        </authorList>
    </citation>
    <scope>NUCLEOTIDE SEQUENCE</scope>
</reference>
<dbReference type="CDD" id="cd16655">
    <property type="entry name" value="RING-Ubox_WDSUB1-like"/>
    <property type="match status" value="1"/>
</dbReference>
<dbReference type="PROSITE" id="PS51698">
    <property type="entry name" value="U_BOX"/>
    <property type="match status" value="1"/>
</dbReference>
<dbReference type="InterPro" id="IPR003613">
    <property type="entry name" value="Ubox_domain"/>
</dbReference>
<feature type="domain" description="U-box" evidence="2">
    <location>
        <begin position="109"/>
        <end position="182"/>
    </location>
</feature>
<dbReference type="SUPFAM" id="SSF57850">
    <property type="entry name" value="RING/U-box"/>
    <property type="match status" value="1"/>
</dbReference>
<dbReference type="InterPro" id="IPR013083">
    <property type="entry name" value="Znf_RING/FYVE/PHD"/>
</dbReference>
<organism evidence="4 5">
    <name type="scientific">Rotaria sordida</name>
    <dbReference type="NCBI Taxonomy" id="392033"/>
    <lineage>
        <taxon>Eukaryota</taxon>
        <taxon>Metazoa</taxon>
        <taxon>Spiralia</taxon>
        <taxon>Gnathifera</taxon>
        <taxon>Rotifera</taxon>
        <taxon>Eurotatoria</taxon>
        <taxon>Bdelloidea</taxon>
        <taxon>Philodinida</taxon>
        <taxon>Philodinidae</taxon>
        <taxon>Rotaria</taxon>
    </lineage>
</organism>
<dbReference type="InterPro" id="IPR052085">
    <property type="entry name" value="WD-SAM-U-box"/>
</dbReference>
<dbReference type="PANTHER" id="PTHR46573:SF1">
    <property type="entry name" value="WD REPEAT, SAM AND U-BOX DOMAIN-CONTAINING PROTEIN 1"/>
    <property type="match status" value="1"/>
</dbReference>
<accession>A0A815C2C9</accession>
<dbReference type="SMART" id="SM00504">
    <property type="entry name" value="Ubox"/>
    <property type="match status" value="1"/>
</dbReference>
<sequence>MIGNLDELHHTYLVNGDIIDKNVDRQIDSSTILSNNNSNSNQGTENVESAHMDSNDFDTWLADCMFQNTHKPFAYLDLIGVDMNDIFGSWDEPMDVDFDARKKRREENVSADELVCPITFERFHDPVIAGDGHIYERAEIIQWIREKGTSPLTREPLHLKDIRRDEAVCEAITHHYASKPFNLRKPLRPLSSQERRRQRRLRRTSNPTSDINHELSRISTIEQNIPLPTPIVPNHRFLPIQSYNPIPRRLIRWHYSNSSSSS</sequence>
<evidence type="ECO:0000259" key="2">
    <source>
        <dbReference type="PROSITE" id="PS51698"/>
    </source>
</evidence>
<comment type="caution">
    <text evidence="4">The sequence shown here is derived from an EMBL/GenBank/DDBJ whole genome shotgun (WGS) entry which is preliminary data.</text>
</comment>
<dbReference type="Gene3D" id="3.30.40.10">
    <property type="entry name" value="Zinc/RING finger domain, C3HC4 (zinc finger)"/>
    <property type="match status" value="1"/>
</dbReference>
<name>A0A815C2C9_9BILA</name>
<dbReference type="GO" id="GO:0016567">
    <property type="term" value="P:protein ubiquitination"/>
    <property type="evidence" value="ECO:0007669"/>
    <property type="project" value="InterPro"/>
</dbReference>
<dbReference type="EMBL" id="CAJNOH010000603">
    <property type="protein sequence ID" value="CAF1085780.1"/>
    <property type="molecule type" value="Genomic_DNA"/>
</dbReference>
<dbReference type="EMBL" id="CAJNOL010001057">
    <property type="protein sequence ID" value="CAF1277269.1"/>
    <property type="molecule type" value="Genomic_DNA"/>
</dbReference>
<evidence type="ECO:0000313" key="5">
    <source>
        <dbReference type="Proteomes" id="UP000663870"/>
    </source>
</evidence>
<dbReference type="Proteomes" id="UP000663854">
    <property type="component" value="Unassembled WGS sequence"/>
</dbReference>
<evidence type="ECO:0000256" key="1">
    <source>
        <dbReference type="SAM" id="MobiDB-lite"/>
    </source>
</evidence>
<feature type="region of interest" description="Disordered" evidence="1">
    <location>
        <begin position="183"/>
        <end position="215"/>
    </location>
</feature>
<evidence type="ECO:0000313" key="4">
    <source>
        <dbReference type="EMBL" id="CAF1277269.1"/>
    </source>
</evidence>
<gene>
    <name evidence="4" type="ORF">JXQ802_LOCUS28305</name>
    <name evidence="3" type="ORF">PYM288_LOCUS18914</name>
</gene>